<dbReference type="RefSeq" id="XP_007314494.1">
    <property type="nucleotide sequence ID" value="XM_007314432.1"/>
</dbReference>
<dbReference type="GeneID" id="18817766"/>
<feature type="domain" description="DUF6830" evidence="1">
    <location>
        <begin position="95"/>
        <end position="192"/>
    </location>
</feature>
<sequence length="315" mass="35248">MGGTLSFRSSEYWITQKGRRMFDLYTLLRSSSNSFVNMAIASEDYKCAVLLADHEVMNTDPRFAWISSILPLETQIRGACPVQNYFIKGILSNEASAAFHLTALPNQKQLLLEETSALYGLKDLVGALLEYSSRYPGFTGTPSFSAAHVWFKFRVQLHSVFDESIIMPSQLAQAYSPSKEFPWGNCDTVLLAGQGKDPYVVQVQAVLVPIASHGVSLLPSLLQPLLYIQYFKVIANPSDHTEVKRMLHGNPQRQHERFRRIVPLAEVAQAVELIPLYGPTKDPSINATNSLEVPTCFLLNCYSDKEVYCSMLVDD</sequence>
<gene>
    <name evidence="2" type="ORF">SERLADRAFT_458680</name>
</gene>
<dbReference type="HOGENOM" id="CLU_006344_10_0_1"/>
<dbReference type="KEGG" id="sla:SERLADRAFT_458680"/>
<accession>F8NJY3</accession>
<protein>
    <recommendedName>
        <fullName evidence="1">DUF6830 domain-containing protein</fullName>
    </recommendedName>
</protein>
<evidence type="ECO:0000313" key="2">
    <source>
        <dbReference type="EMBL" id="EGO28295.1"/>
    </source>
</evidence>
<reference evidence="2" key="1">
    <citation type="submission" date="2011-04" db="EMBL/GenBank/DDBJ databases">
        <title>Evolution of plant cell wall degrading machinery underlies the functional diversity of forest fungi.</title>
        <authorList>
            <consortium name="US DOE Joint Genome Institute (JGI-PGF)"/>
            <person name="Eastwood D.C."/>
            <person name="Floudas D."/>
            <person name="Binder M."/>
            <person name="Majcherczyk A."/>
            <person name="Schneider P."/>
            <person name="Aerts A."/>
            <person name="Asiegbu F.O."/>
            <person name="Baker S.E."/>
            <person name="Barry K."/>
            <person name="Bendiksby M."/>
            <person name="Blumentritt M."/>
            <person name="Coutinho P.M."/>
            <person name="Cullen D."/>
            <person name="Cullen D."/>
            <person name="Gathman A."/>
            <person name="Goodell B."/>
            <person name="Henrissat B."/>
            <person name="Ihrmark K."/>
            <person name="Kauserud H."/>
            <person name="Kohler A."/>
            <person name="LaButti K."/>
            <person name="Lapidus A."/>
            <person name="Lavin J.L."/>
            <person name="Lee Y.-H."/>
            <person name="Lindquist E."/>
            <person name="Lilly W."/>
            <person name="Lucas S."/>
            <person name="Morin E."/>
            <person name="Murat C."/>
            <person name="Oguiza J.A."/>
            <person name="Park J."/>
            <person name="Pisabarro A.G."/>
            <person name="Riley R."/>
            <person name="Rosling A."/>
            <person name="Salamov A."/>
            <person name="Schmidt O."/>
            <person name="Schmutz J."/>
            <person name="Skrede I."/>
            <person name="Stenlid J."/>
            <person name="Wiebenga A."/>
            <person name="Xie X."/>
            <person name="Kues U."/>
            <person name="Hibbett D.S."/>
            <person name="Hoffmeister D."/>
            <person name="Hogberg N."/>
            <person name="Martin F."/>
            <person name="Grigoriev I.V."/>
            <person name="Watkinson S.C."/>
        </authorList>
    </citation>
    <scope>NUCLEOTIDE SEQUENCE</scope>
    <source>
        <strain evidence="2">S7.9</strain>
    </source>
</reference>
<evidence type="ECO:0000259" key="1">
    <source>
        <dbReference type="Pfam" id="PF20722"/>
    </source>
</evidence>
<dbReference type="Pfam" id="PF20722">
    <property type="entry name" value="DUF6830"/>
    <property type="match status" value="1"/>
</dbReference>
<dbReference type="InterPro" id="IPR049233">
    <property type="entry name" value="DUF6830"/>
</dbReference>
<dbReference type="AlphaFoldDB" id="F8NJY3"/>
<dbReference type="OrthoDB" id="2688098at2759"/>
<proteinExistence type="predicted"/>
<name>F8NJY3_SERL9</name>
<dbReference type="Proteomes" id="UP000008064">
    <property type="component" value="Unassembled WGS sequence"/>
</dbReference>
<dbReference type="EMBL" id="GL945430">
    <property type="protein sequence ID" value="EGO28295.1"/>
    <property type="molecule type" value="Genomic_DNA"/>
</dbReference>
<organism>
    <name type="scientific">Serpula lacrymans var. lacrymans (strain S7.9)</name>
    <name type="common">Dry rot fungus</name>
    <dbReference type="NCBI Taxonomy" id="578457"/>
    <lineage>
        <taxon>Eukaryota</taxon>
        <taxon>Fungi</taxon>
        <taxon>Dikarya</taxon>
        <taxon>Basidiomycota</taxon>
        <taxon>Agaricomycotina</taxon>
        <taxon>Agaricomycetes</taxon>
        <taxon>Agaricomycetidae</taxon>
        <taxon>Boletales</taxon>
        <taxon>Coniophorineae</taxon>
        <taxon>Serpulaceae</taxon>
        <taxon>Serpula</taxon>
    </lineage>
</organism>